<dbReference type="AlphaFoldDB" id="A0A1U0RQU7"/>
<sequence>MNRYYCPVCWARVKRSSGGNITGHFDTVTRPCPASGYPFSIALITQLNGAGLRHTIKRIQELREAIAA</sequence>
<dbReference type="EMBL" id="FVGW01000001">
    <property type="protein sequence ID" value="SKL51279.1"/>
    <property type="molecule type" value="Genomic_DNA"/>
</dbReference>
<dbReference type="Proteomes" id="UP000190074">
    <property type="component" value="Unassembled WGS sequence"/>
</dbReference>
<organism evidence="1 2">
    <name type="scientific">Mycobacteroides abscessus subsp. massiliense</name>
    <dbReference type="NCBI Taxonomy" id="1962118"/>
    <lineage>
        <taxon>Bacteria</taxon>
        <taxon>Bacillati</taxon>
        <taxon>Actinomycetota</taxon>
        <taxon>Actinomycetes</taxon>
        <taxon>Mycobacteriales</taxon>
        <taxon>Mycobacteriaceae</taxon>
        <taxon>Mycobacteroides</taxon>
        <taxon>Mycobacteroides abscessus</taxon>
    </lineage>
</organism>
<accession>A0A1U0RQU7</accession>
<evidence type="ECO:0000313" key="1">
    <source>
        <dbReference type="EMBL" id="SKL51279.1"/>
    </source>
</evidence>
<protein>
    <submittedName>
        <fullName evidence="1">Uncharacterized protein</fullName>
    </submittedName>
</protein>
<reference evidence="1 2" key="1">
    <citation type="submission" date="2016-11" db="EMBL/GenBank/DDBJ databases">
        <authorList>
            <consortium name="Pathogen Informatics"/>
        </authorList>
    </citation>
    <scope>NUCLEOTIDE SEQUENCE [LARGE SCALE GENOMIC DNA]</scope>
    <source>
        <strain evidence="1 2">911</strain>
    </source>
</reference>
<proteinExistence type="predicted"/>
<evidence type="ECO:0000313" key="2">
    <source>
        <dbReference type="Proteomes" id="UP000190074"/>
    </source>
</evidence>
<gene>
    <name evidence="1" type="ORF">SAMEA2259716_00849</name>
</gene>
<name>A0A1U0RQU7_9MYCO</name>